<reference evidence="1 2" key="2">
    <citation type="submission" date="2018-11" db="EMBL/GenBank/DDBJ databases">
        <authorList>
            <consortium name="Pathogen Informatics"/>
        </authorList>
    </citation>
    <scope>NUCLEOTIDE SEQUENCE [LARGE SCALE GENOMIC DNA]</scope>
</reference>
<evidence type="ECO:0000313" key="1">
    <source>
        <dbReference type="EMBL" id="VDL77553.1"/>
    </source>
</evidence>
<sequence>MSANVGELAVVNFGACNCVLLKLLRLRYGLLQNSLLPDSIRDLLIFTTLTNPTMLQAKAKTSRTVLQHLLAAARPDAASYIVRMSRASFAALPGLPAAHLPVSASQCFVSSKKLCASSRS</sequence>
<dbReference type="AlphaFoldDB" id="A0A0N4YBU1"/>
<organism evidence="3">
    <name type="scientific">Nippostrongylus brasiliensis</name>
    <name type="common">Rat hookworm</name>
    <dbReference type="NCBI Taxonomy" id="27835"/>
    <lineage>
        <taxon>Eukaryota</taxon>
        <taxon>Metazoa</taxon>
        <taxon>Ecdysozoa</taxon>
        <taxon>Nematoda</taxon>
        <taxon>Chromadorea</taxon>
        <taxon>Rhabditida</taxon>
        <taxon>Rhabditina</taxon>
        <taxon>Rhabditomorpha</taxon>
        <taxon>Strongyloidea</taxon>
        <taxon>Heligmosomidae</taxon>
        <taxon>Nippostrongylus</taxon>
    </lineage>
</organism>
<dbReference type="EMBL" id="UYSL01021202">
    <property type="protein sequence ID" value="VDL77553.1"/>
    <property type="molecule type" value="Genomic_DNA"/>
</dbReference>
<dbReference type="WBParaSite" id="NBR_0001396301-mRNA-1">
    <property type="protein sequence ID" value="NBR_0001396301-mRNA-1"/>
    <property type="gene ID" value="NBR_0001396301"/>
</dbReference>
<name>A0A0N4YBU1_NIPBR</name>
<reference evidence="3" key="1">
    <citation type="submission" date="2017-02" db="UniProtKB">
        <authorList>
            <consortium name="WormBaseParasite"/>
        </authorList>
    </citation>
    <scope>IDENTIFICATION</scope>
</reference>
<accession>A0A0N4YBU1</accession>
<dbReference type="Proteomes" id="UP000271162">
    <property type="component" value="Unassembled WGS sequence"/>
</dbReference>
<evidence type="ECO:0000313" key="2">
    <source>
        <dbReference type="Proteomes" id="UP000271162"/>
    </source>
</evidence>
<evidence type="ECO:0000313" key="3">
    <source>
        <dbReference type="WBParaSite" id="NBR_0001396301-mRNA-1"/>
    </source>
</evidence>
<gene>
    <name evidence="1" type="ORF">NBR_LOCUS13964</name>
</gene>
<protein>
    <submittedName>
        <fullName evidence="3">FBD domain-containing protein</fullName>
    </submittedName>
</protein>
<keyword evidence="2" id="KW-1185">Reference proteome</keyword>
<proteinExistence type="predicted"/>